<feature type="transmembrane region" description="Helical" evidence="6">
    <location>
        <begin position="182"/>
        <end position="208"/>
    </location>
</feature>
<comment type="caution">
    <text evidence="7">The sequence shown here is derived from an EMBL/GenBank/DDBJ whole genome shotgun (WGS) entry which is preliminary data.</text>
</comment>
<evidence type="ECO:0000256" key="4">
    <source>
        <dbReference type="ARBA" id="ARBA00022989"/>
    </source>
</evidence>
<comment type="subcellular location">
    <subcellularLocation>
        <location evidence="1">Cell membrane</location>
        <topology evidence="1">Multi-pass membrane protein</topology>
    </subcellularLocation>
</comment>
<feature type="transmembrane region" description="Helical" evidence="6">
    <location>
        <begin position="12"/>
        <end position="36"/>
    </location>
</feature>
<evidence type="ECO:0000256" key="3">
    <source>
        <dbReference type="ARBA" id="ARBA00022692"/>
    </source>
</evidence>
<evidence type="ECO:0000256" key="1">
    <source>
        <dbReference type="ARBA" id="ARBA00004651"/>
    </source>
</evidence>
<feature type="transmembrane region" description="Helical" evidence="6">
    <location>
        <begin position="370"/>
        <end position="388"/>
    </location>
</feature>
<organism evidence="7 8">
    <name type="scientific">Martelella alba</name>
    <dbReference type="NCBI Taxonomy" id="2590451"/>
    <lineage>
        <taxon>Bacteria</taxon>
        <taxon>Pseudomonadati</taxon>
        <taxon>Pseudomonadota</taxon>
        <taxon>Alphaproteobacteria</taxon>
        <taxon>Hyphomicrobiales</taxon>
        <taxon>Aurantimonadaceae</taxon>
        <taxon>Martelella</taxon>
    </lineage>
</organism>
<dbReference type="EMBL" id="VHLG01000020">
    <property type="protein sequence ID" value="TPW27108.1"/>
    <property type="molecule type" value="Genomic_DNA"/>
</dbReference>
<evidence type="ECO:0008006" key="9">
    <source>
        <dbReference type="Google" id="ProtNLM"/>
    </source>
</evidence>
<accession>A0A506U0U6</accession>
<dbReference type="RefSeq" id="WP_141151036.1">
    <property type="nucleotide sequence ID" value="NZ_VHLG01000020.1"/>
</dbReference>
<proteinExistence type="predicted"/>
<reference evidence="7 8" key="1">
    <citation type="submission" date="2019-06" db="EMBL/GenBank/DDBJ databases">
        <authorList>
            <person name="Li M."/>
        </authorList>
    </citation>
    <scope>NUCLEOTIDE SEQUENCE [LARGE SCALE GENOMIC DNA]</scope>
    <source>
        <strain evidence="7 8">BGMRC2036</strain>
    </source>
</reference>
<dbReference type="OrthoDB" id="9806302at2"/>
<feature type="transmembrane region" description="Helical" evidence="6">
    <location>
        <begin position="155"/>
        <end position="176"/>
    </location>
</feature>
<dbReference type="InterPro" id="IPR050833">
    <property type="entry name" value="Poly_Biosynth_Transport"/>
</dbReference>
<dbReference type="Proteomes" id="UP000318801">
    <property type="component" value="Unassembled WGS sequence"/>
</dbReference>
<keyword evidence="3 6" id="KW-0812">Transmembrane</keyword>
<name>A0A506U0U6_9HYPH</name>
<feature type="transmembrane region" description="Helical" evidence="6">
    <location>
        <begin position="298"/>
        <end position="322"/>
    </location>
</feature>
<sequence>MKLWKFAANQQVRGSAILSVARIMTMVFGLGANMFLARILPLNLLGEYFLVASVVQVGALVAMGGVSQSAVPLLSGAASDSMRPILRGIGIYAGLTIVGSGLLVYFLFNTLALLIGVTAQGSGFAALVAVWLFARALAQVIAHILRAFGMMTLFGLFETLLFNGLFLVVVAAYFLLDLHPDLNTVLVATTLTALVVIPPSLIPLWRLIRSIPLSGGVFLRDAVHISLPLWVMIVANTALADAHLWIVGALGSSNNAALFGAAIRVVRLIGLPLLAVNMAIGPRVAGLWRQGKIAELQYLLRMTATFVMLISVAVSCLFLLLGPETLQIMFGASFTAAWPAFLILLGGRVLNAITGSPILLMTVSSAQRPAMIFSIVSGAVGVGLSIFLGRINPLIGVSIGSAATVIVQNVLAVTYCWRRLGIQTLPLLWVERQKK</sequence>
<dbReference type="AlphaFoldDB" id="A0A506U0U6"/>
<dbReference type="PANTHER" id="PTHR30250:SF11">
    <property type="entry name" value="O-ANTIGEN TRANSPORTER-RELATED"/>
    <property type="match status" value="1"/>
</dbReference>
<gene>
    <name evidence="7" type="ORF">FJU08_21125</name>
</gene>
<evidence type="ECO:0000313" key="8">
    <source>
        <dbReference type="Proteomes" id="UP000318801"/>
    </source>
</evidence>
<feature type="transmembrane region" description="Helical" evidence="6">
    <location>
        <begin position="114"/>
        <end position="134"/>
    </location>
</feature>
<feature type="transmembrane region" description="Helical" evidence="6">
    <location>
        <begin position="229"/>
        <end position="250"/>
    </location>
</feature>
<keyword evidence="4 6" id="KW-1133">Transmembrane helix</keyword>
<feature type="transmembrane region" description="Helical" evidence="6">
    <location>
        <begin position="48"/>
        <end position="73"/>
    </location>
</feature>
<feature type="transmembrane region" description="Helical" evidence="6">
    <location>
        <begin position="328"/>
        <end position="350"/>
    </location>
</feature>
<evidence type="ECO:0000256" key="6">
    <source>
        <dbReference type="SAM" id="Phobius"/>
    </source>
</evidence>
<feature type="transmembrane region" description="Helical" evidence="6">
    <location>
        <begin position="256"/>
        <end position="277"/>
    </location>
</feature>
<keyword evidence="8" id="KW-1185">Reference proteome</keyword>
<evidence type="ECO:0000256" key="2">
    <source>
        <dbReference type="ARBA" id="ARBA00022475"/>
    </source>
</evidence>
<feature type="transmembrane region" description="Helical" evidence="6">
    <location>
        <begin position="85"/>
        <end position="108"/>
    </location>
</feature>
<dbReference type="PANTHER" id="PTHR30250">
    <property type="entry name" value="PST FAMILY PREDICTED COLANIC ACID TRANSPORTER"/>
    <property type="match status" value="1"/>
</dbReference>
<keyword evidence="2" id="KW-1003">Cell membrane</keyword>
<protein>
    <recommendedName>
        <fullName evidence="9">O-antigen/teichoic acid export membrane protein</fullName>
    </recommendedName>
</protein>
<keyword evidence="5 6" id="KW-0472">Membrane</keyword>
<evidence type="ECO:0000313" key="7">
    <source>
        <dbReference type="EMBL" id="TPW27108.1"/>
    </source>
</evidence>
<feature type="transmembrane region" description="Helical" evidence="6">
    <location>
        <begin position="394"/>
        <end position="417"/>
    </location>
</feature>
<dbReference type="GO" id="GO:0005886">
    <property type="term" value="C:plasma membrane"/>
    <property type="evidence" value="ECO:0007669"/>
    <property type="project" value="UniProtKB-SubCell"/>
</dbReference>
<evidence type="ECO:0000256" key="5">
    <source>
        <dbReference type="ARBA" id="ARBA00023136"/>
    </source>
</evidence>